<proteinExistence type="predicted"/>
<dbReference type="CDD" id="cd10528">
    <property type="entry name" value="SET_SETD8"/>
    <property type="match status" value="1"/>
</dbReference>
<keyword evidence="5 15" id="KW-0489">Methyltransferase</keyword>
<dbReference type="InterPro" id="IPR016858">
    <property type="entry name" value="KMT5A-like"/>
</dbReference>
<evidence type="ECO:0000256" key="4">
    <source>
        <dbReference type="ARBA" id="ARBA00022454"/>
    </source>
</evidence>
<feature type="compositionally biased region" description="Polar residues" evidence="13">
    <location>
        <begin position="103"/>
        <end position="122"/>
    </location>
</feature>
<keyword evidence="6" id="KW-0808">Transferase</keyword>
<evidence type="ECO:0000256" key="13">
    <source>
        <dbReference type="SAM" id="MobiDB-lite"/>
    </source>
</evidence>
<evidence type="ECO:0000256" key="1">
    <source>
        <dbReference type="ARBA" id="ARBA00004123"/>
    </source>
</evidence>
<dbReference type="Gene3D" id="2.170.270.10">
    <property type="entry name" value="SET domain"/>
    <property type="match status" value="1"/>
</dbReference>
<feature type="region of interest" description="Disordered" evidence="13">
    <location>
        <begin position="1"/>
        <end position="37"/>
    </location>
</feature>
<protein>
    <recommendedName>
        <fullName evidence="3">[histone H4]-lysine(20) N-methyltransferase</fullName>
        <ecNumber evidence="3">2.1.1.361</ecNumber>
    </recommendedName>
</protein>
<evidence type="ECO:0000256" key="5">
    <source>
        <dbReference type="ARBA" id="ARBA00022603"/>
    </source>
</evidence>
<evidence type="ECO:0000313" key="15">
    <source>
        <dbReference type="EMBL" id="KAL5110233.1"/>
    </source>
</evidence>
<keyword evidence="7" id="KW-0949">S-adenosyl-L-methionine</keyword>
<dbReference type="Pfam" id="PF00856">
    <property type="entry name" value="SET"/>
    <property type="match status" value="1"/>
</dbReference>
<comment type="catalytic activity">
    <reaction evidence="12">
        <text>L-lysyl(20)-[histone H4] + S-adenosyl-L-methionine = N(6)-methyl-L-lysyl(20)-[histone H4] + S-adenosyl-L-homocysteine + H(+)</text>
        <dbReference type="Rhea" id="RHEA:60344"/>
        <dbReference type="Rhea" id="RHEA-COMP:15554"/>
        <dbReference type="Rhea" id="RHEA-COMP:15555"/>
        <dbReference type="ChEBI" id="CHEBI:15378"/>
        <dbReference type="ChEBI" id="CHEBI:29969"/>
        <dbReference type="ChEBI" id="CHEBI:57856"/>
        <dbReference type="ChEBI" id="CHEBI:59789"/>
        <dbReference type="ChEBI" id="CHEBI:61929"/>
        <dbReference type="EC" id="2.1.1.361"/>
    </reaction>
</comment>
<accession>A0ABR4QKY6</accession>
<dbReference type="Proteomes" id="UP001651158">
    <property type="component" value="Unassembled WGS sequence"/>
</dbReference>
<name>A0ABR4QKY6_9CEST</name>
<keyword evidence="16" id="KW-1185">Reference proteome</keyword>
<keyword evidence="10" id="KW-0804">Transcription</keyword>
<dbReference type="EC" id="2.1.1.361" evidence="3"/>
<organism evidence="15 16">
    <name type="scientific">Taenia crassiceps</name>
    <dbReference type="NCBI Taxonomy" id="6207"/>
    <lineage>
        <taxon>Eukaryota</taxon>
        <taxon>Metazoa</taxon>
        <taxon>Spiralia</taxon>
        <taxon>Lophotrochozoa</taxon>
        <taxon>Platyhelminthes</taxon>
        <taxon>Cestoda</taxon>
        <taxon>Eucestoda</taxon>
        <taxon>Cyclophyllidea</taxon>
        <taxon>Taeniidae</taxon>
        <taxon>Taenia</taxon>
    </lineage>
</organism>
<feature type="compositionally biased region" description="Basic residues" evidence="13">
    <location>
        <begin position="127"/>
        <end position="136"/>
    </location>
</feature>
<dbReference type="GO" id="GO:0008168">
    <property type="term" value="F:methyltransferase activity"/>
    <property type="evidence" value="ECO:0007669"/>
    <property type="project" value="UniProtKB-KW"/>
</dbReference>
<evidence type="ECO:0000256" key="12">
    <source>
        <dbReference type="ARBA" id="ARBA00047784"/>
    </source>
</evidence>
<dbReference type="InterPro" id="IPR001214">
    <property type="entry name" value="SET_dom"/>
</dbReference>
<feature type="compositionally biased region" description="Basic residues" evidence="13">
    <location>
        <begin position="90"/>
        <end position="101"/>
    </location>
</feature>
<feature type="domain" description="SET" evidence="14">
    <location>
        <begin position="224"/>
        <end position="346"/>
    </location>
</feature>
<dbReference type="InterPro" id="IPR047266">
    <property type="entry name" value="KMT5A-like_SET"/>
</dbReference>
<dbReference type="GO" id="GO:0032259">
    <property type="term" value="P:methylation"/>
    <property type="evidence" value="ECO:0007669"/>
    <property type="project" value="UniProtKB-KW"/>
</dbReference>
<reference evidence="15 16" key="1">
    <citation type="journal article" date="2022" name="Front. Cell. Infect. Microbiol.">
        <title>The Genomes of Two Strains of Taenia crassiceps the Animal Model for the Study of Human Cysticercosis.</title>
        <authorList>
            <person name="Bobes R.J."/>
            <person name="Estrada K."/>
            <person name="Rios-Valencia D.G."/>
            <person name="Calderon-Gallegos A."/>
            <person name="de la Torre P."/>
            <person name="Carrero J.C."/>
            <person name="Sanchez-Flores A."/>
            <person name="Laclette J.P."/>
        </authorList>
    </citation>
    <scope>NUCLEOTIDE SEQUENCE [LARGE SCALE GENOMIC DNA]</scope>
    <source>
        <strain evidence="15">WFUcys</strain>
    </source>
</reference>
<feature type="region of interest" description="Disordered" evidence="13">
    <location>
        <begin position="77"/>
        <end position="169"/>
    </location>
</feature>
<keyword evidence="11" id="KW-0539">Nucleus</keyword>
<feature type="compositionally biased region" description="Polar residues" evidence="13">
    <location>
        <begin position="142"/>
        <end position="153"/>
    </location>
</feature>
<dbReference type="EMBL" id="JAKROA010000002">
    <property type="protein sequence ID" value="KAL5110233.1"/>
    <property type="molecule type" value="Genomic_DNA"/>
</dbReference>
<keyword evidence="9" id="KW-0805">Transcription regulation</keyword>
<evidence type="ECO:0000256" key="3">
    <source>
        <dbReference type="ARBA" id="ARBA00012187"/>
    </source>
</evidence>
<evidence type="ECO:0000256" key="11">
    <source>
        <dbReference type="ARBA" id="ARBA00023242"/>
    </source>
</evidence>
<evidence type="ECO:0000256" key="10">
    <source>
        <dbReference type="ARBA" id="ARBA00023163"/>
    </source>
</evidence>
<dbReference type="PROSITE" id="PS51571">
    <property type="entry name" value="SAM_MT43_PR_SET"/>
    <property type="match status" value="1"/>
</dbReference>
<evidence type="ECO:0000256" key="6">
    <source>
        <dbReference type="ARBA" id="ARBA00022679"/>
    </source>
</evidence>
<dbReference type="PANTHER" id="PTHR46167:SF1">
    <property type="entry name" value="N-LYSINE METHYLTRANSFERASE KMT5A"/>
    <property type="match status" value="1"/>
</dbReference>
<comment type="subcellular location">
    <subcellularLocation>
        <location evidence="2">Chromosome</location>
    </subcellularLocation>
    <subcellularLocation>
        <location evidence="1">Nucleus</location>
    </subcellularLocation>
</comment>
<dbReference type="PANTHER" id="PTHR46167">
    <property type="entry name" value="N-LYSINE METHYLTRANSFERASE KMT5A"/>
    <property type="match status" value="1"/>
</dbReference>
<evidence type="ECO:0000256" key="7">
    <source>
        <dbReference type="ARBA" id="ARBA00022691"/>
    </source>
</evidence>
<evidence type="ECO:0000256" key="9">
    <source>
        <dbReference type="ARBA" id="ARBA00023015"/>
    </source>
</evidence>
<sequence>MLAQAKSPPAAARRTDPSTPSKGACAPSSHLELSSTSPVINGLRQSRIVFKVQRTRTDSWLIVPNNENIAPALHAADSKSGPSAVVQVPKSHRGGAGRRLKQTLLTEQPQSVASSRQSTHNVQKLAKPTRSRRMTTRRSISVSDPPSASGVQHQHQEPKACSLSPKKQLRASSPVLQAKTATTRIQQTQLPNFGIRRTARQFAKVMQQQREAEVIATILKSEESGMKVVVTEEKGRGVITTRKFSPGEFVVEYIGELISGSEARAREAEYKKDPSVGSFMFFFSHGNQRYCVDATEETGKLGRLINHSRLHPNCVVKVIPINGIPRLALFAKTEIPPGEELLYDYGDRGKASLIAHPWLKT</sequence>
<evidence type="ECO:0000259" key="14">
    <source>
        <dbReference type="PROSITE" id="PS50280"/>
    </source>
</evidence>
<dbReference type="InterPro" id="IPR046341">
    <property type="entry name" value="SET_dom_sf"/>
</dbReference>
<keyword evidence="4" id="KW-0158">Chromosome</keyword>
<dbReference type="SMART" id="SM00317">
    <property type="entry name" value="SET"/>
    <property type="match status" value="1"/>
</dbReference>
<gene>
    <name evidence="15" type="ORF">TcWFU_004361</name>
</gene>
<dbReference type="SUPFAM" id="SSF82199">
    <property type="entry name" value="SET domain"/>
    <property type="match status" value="1"/>
</dbReference>
<comment type="caution">
    <text evidence="15">The sequence shown here is derived from an EMBL/GenBank/DDBJ whole genome shotgun (WGS) entry which is preliminary data.</text>
</comment>
<keyword evidence="8" id="KW-0156">Chromatin regulator</keyword>
<evidence type="ECO:0000256" key="8">
    <source>
        <dbReference type="ARBA" id="ARBA00022853"/>
    </source>
</evidence>
<evidence type="ECO:0000313" key="16">
    <source>
        <dbReference type="Proteomes" id="UP001651158"/>
    </source>
</evidence>
<evidence type="ECO:0000256" key="2">
    <source>
        <dbReference type="ARBA" id="ARBA00004286"/>
    </source>
</evidence>
<dbReference type="PROSITE" id="PS50280">
    <property type="entry name" value="SET"/>
    <property type="match status" value="1"/>
</dbReference>
<dbReference type="InterPro" id="IPR051760">
    <property type="entry name" value="KMT5A"/>
</dbReference>